<dbReference type="Gene3D" id="1.10.2020.10">
    <property type="entry name" value="uronate isomerase, domain 2, chain A"/>
    <property type="match status" value="1"/>
</dbReference>
<dbReference type="Gene3D" id="3.20.20.140">
    <property type="entry name" value="Metal-dependent hydrolases"/>
    <property type="match status" value="1"/>
</dbReference>
<evidence type="ECO:0000256" key="5">
    <source>
        <dbReference type="ARBA" id="ARBA00020555"/>
    </source>
</evidence>
<reference evidence="8 9" key="1">
    <citation type="submission" date="2020-08" db="EMBL/GenBank/DDBJ databases">
        <title>Genomic Encyclopedia of Type Strains, Phase IV (KMG-IV): sequencing the most valuable type-strain genomes for metagenomic binning, comparative biology and taxonomic classification.</title>
        <authorList>
            <person name="Goeker M."/>
        </authorList>
    </citation>
    <scope>NUCLEOTIDE SEQUENCE [LARGE SCALE GENOMIC DNA]</scope>
    <source>
        <strain evidence="8 9">YC6886</strain>
    </source>
</reference>
<dbReference type="Pfam" id="PF02614">
    <property type="entry name" value="UxaC"/>
    <property type="match status" value="1"/>
</dbReference>
<dbReference type="SUPFAM" id="SSF51556">
    <property type="entry name" value="Metallo-dependent hydrolases"/>
    <property type="match status" value="1"/>
</dbReference>
<evidence type="ECO:0000256" key="1">
    <source>
        <dbReference type="ARBA" id="ARBA00001165"/>
    </source>
</evidence>
<keyword evidence="9" id="KW-1185">Reference proteome</keyword>
<dbReference type="UniPathway" id="UPA00246"/>
<evidence type="ECO:0000256" key="2">
    <source>
        <dbReference type="ARBA" id="ARBA00004892"/>
    </source>
</evidence>
<dbReference type="GO" id="GO:0008880">
    <property type="term" value="F:glucuronate isomerase activity"/>
    <property type="evidence" value="ECO:0007669"/>
    <property type="project" value="UniProtKB-UniRule"/>
</dbReference>
<dbReference type="GO" id="GO:0042840">
    <property type="term" value="P:D-glucuronate catabolic process"/>
    <property type="evidence" value="ECO:0007669"/>
    <property type="project" value="TreeGrafter"/>
</dbReference>
<comment type="catalytic activity">
    <reaction evidence="7">
        <text>aldehydo-D-galacturonate = keto-D-tagaturonate</text>
        <dbReference type="Rhea" id="RHEA:27702"/>
        <dbReference type="ChEBI" id="CHEBI:12952"/>
        <dbReference type="ChEBI" id="CHEBI:17886"/>
    </reaction>
</comment>
<organism evidence="8 9">
    <name type="scientific">Haloferula luteola</name>
    <dbReference type="NCBI Taxonomy" id="595692"/>
    <lineage>
        <taxon>Bacteria</taxon>
        <taxon>Pseudomonadati</taxon>
        <taxon>Verrucomicrobiota</taxon>
        <taxon>Verrucomicrobiia</taxon>
        <taxon>Verrucomicrobiales</taxon>
        <taxon>Verrucomicrobiaceae</taxon>
        <taxon>Haloferula</taxon>
    </lineage>
</organism>
<gene>
    <name evidence="7" type="primary">uxaC</name>
    <name evidence="8" type="ORF">HNR46_001219</name>
</gene>
<comment type="caution">
    <text evidence="8">The sequence shown here is derived from an EMBL/GenBank/DDBJ whole genome shotgun (WGS) entry which is preliminary data.</text>
</comment>
<dbReference type="EC" id="5.3.1.12" evidence="4 7"/>
<dbReference type="AlphaFoldDB" id="A0A840UZ18"/>
<dbReference type="PANTHER" id="PTHR30068">
    <property type="entry name" value="URONATE ISOMERASE"/>
    <property type="match status" value="1"/>
</dbReference>
<evidence type="ECO:0000256" key="7">
    <source>
        <dbReference type="HAMAP-Rule" id="MF_00675"/>
    </source>
</evidence>
<accession>A0A840UZ18</accession>
<evidence type="ECO:0000256" key="6">
    <source>
        <dbReference type="ARBA" id="ARBA00023235"/>
    </source>
</evidence>
<evidence type="ECO:0000256" key="4">
    <source>
        <dbReference type="ARBA" id="ARBA00012546"/>
    </source>
</evidence>
<dbReference type="RefSeq" id="WP_184016738.1">
    <property type="nucleotide sequence ID" value="NZ_JACHFD010000004.1"/>
</dbReference>
<name>A0A840UZ18_9BACT</name>
<dbReference type="EMBL" id="JACHFD010000004">
    <property type="protein sequence ID" value="MBB5350985.1"/>
    <property type="molecule type" value="Genomic_DNA"/>
</dbReference>
<comment type="pathway">
    <text evidence="2 7">Carbohydrate metabolism; pentose and glucuronate interconversion.</text>
</comment>
<evidence type="ECO:0000313" key="8">
    <source>
        <dbReference type="EMBL" id="MBB5350985.1"/>
    </source>
</evidence>
<sequence length="474" mass="53196">MAYLDDDFLLHSATARRLFHEVAHDQPIYDYHCHLSPREIATNHRWQNLAEIWLGGDHYKWRLMRANGIDERLITGDACPEDKFRAWAETMPMTLRNPIHHWSHIELRRYFGIDTLLSPDTADAIWEQANARLAEPDFSAHGILEKFDVRMIGTTDDPVDALADHQAIAASGIATRVLPTFRPDKAFNVDQPQAFNGWLDKLEHATGLSISSLSDLLDALHRRHDDFHAAGARLSDHGLESIPTLDCDDAEASNIFDKARSGKPATLEERQQFTFYLLVFLGRLDAAKGWTKQLHLGAARNVDPTGSAKLGPDTGFDNIGDFPQGPGLIKYLGRLAAEDALPRVILYNLNPADNYLFATIAGSFQGGGLIHRIQFGSGWWFLDQKDGMELQLNALSMTGLLPRFVGMLTDSRSFLSYPRHEYFRRILCNLIGTEADRGELPDDFELLSRVVRDVCAGNAARQFGLDEAADLQHL</sequence>
<dbReference type="Proteomes" id="UP000557717">
    <property type="component" value="Unassembled WGS sequence"/>
</dbReference>
<evidence type="ECO:0000256" key="3">
    <source>
        <dbReference type="ARBA" id="ARBA00008397"/>
    </source>
</evidence>
<dbReference type="InterPro" id="IPR003766">
    <property type="entry name" value="Uronate_isomerase"/>
</dbReference>
<proteinExistence type="inferred from homology"/>
<dbReference type="HAMAP" id="MF_00675">
    <property type="entry name" value="UxaC"/>
    <property type="match status" value="1"/>
</dbReference>
<dbReference type="PANTHER" id="PTHR30068:SF4">
    <property type="entry name" value="URONATE ISOMERASE"/>
    <property type="match status" value="1"/>
</dbReference>
<comment type="catalytic activity">
    <reaction evidence="1 7">
        <text>D-glucuronate = D-fructuronate</text>
        <dbReference type="Rhea" id="RHEA:13049"/>
        <dbReference type="ChEBI" id="CHEBI:58720"/>
        <dbReference type="ChEBI" id="CHEBI:59863"/>
        <dbReference type="EC" id="5.3.1.12"/>
    </reaction>
</comment>
<protein>
    <recommendedName>
        <fullName evidence="5 7">Uronate isomerase</fullName>
        <ecNumber evidence="4 7">5.3.1.12</ecNumber>
    </recommendedName>
    <alternativeName>
        <fullName evidence="7">Glucuronate isomerase</fullName>
    </alternativeName>
    <alternativeName>
        <fullName evidence="7">Uronic isomerase</fullName>
    </alternativeName>
</protein>
<evidence type="ECO:0000313" key="9">
    <source>
        <dbReference type="Proteomes" id="UP000557717"/>
    </source>
</evidence>
<dbReference type="GO" id="GO:0019698">
    <property type="term" value="P:D-galacturonate catabolic process"/>
    <property type="evidence" value="ECO:0007669"/>
    <property type="project" value="TreeGrafter"/>
</dbReference>
<dbReference type="InterPro" id="IPR032466">
    <property type="entry name" value="Metal_Hydrolase"/>
</dbReference>
<comment type="similarity">
    <text evidence="3 7">Belongs to the metallo-dependent hydrolases superfamily. Uronate isomerase family.</text>
</comment>
<dbReference type="NCBIfam" id="NF002794">
    <property type="entry name" value="PRK02925.1"/>
    <property type="match status" value="1"/>
</dbReference>
<keyword evidence="6 7" id="KW-0413">Isomerase</keyword>